<evidence type="ECO:0000313" key="3">
    <source>
        <dbReference type="Proteomes" id="UP000317238"/>
    </source>
</evidence>
<dbReference type="EMBL" id="SJPL01000002">
    <property type="protein sequence ID" value="TWT65497.1"/>
    <property type="molecule type" value="Genomic_DNA"/>
</dbReference>
<protein>
    <submittedName>
        <fullName evidence="2">Peptidase C39 family protein</fullName>
    </submittedName>
</protein>
<accession>A0A5C5XQM7</accession>
<comment type="caution">
    <text evidence="2">The sequence shown here is derived from an EMBL/GenBank/DDBJ whole genome shotgun (WGS) entry which is preliminary data.</text>
</comment>
<keyword evidence="1" id="KW-0472">Membrane</keyword>
<evidence type="ECO:0000256" key="1">
    <source>
        <dbReference type="SAM" id="Phobius"/>
    </source>
</evidence>
<keyword evidence="1" id="KW-0812">Transmembrane</keyword>
<gene>
    <name evidence="2" type="ORF">Pan14r_50430</name>
</gene>
<feature type="transmembrane region" description="Helical" evidence="1">
    <location>
        <begin position="97"/>
        <end position="115"/>
    </location>
</feature>
<reference evidence="2 3" key="1">
    <citation type="submission" date="2019-02" db="EMBL/GenBank/DDBJ databases">
        <title>Deep-cultivation of Planctomycetes and their phenomic and genomic characterization uncovers novel biology.</title>
        <authorList>
            <person name="Wiegand S."/>
            <person name="Jogler M."/>
            <person name="Boedeker C."/>
            <person name="Pinto D."/>
            <person name="Vollmers J."/>
            <person name="Rivas-Marin E."/>
            <person name="Kohn T."/>
            <person name="Peeters S.H."/>
            <person name="Heuer A."/>
            <person name="Rast P."/>
            <person name="Oberbeckmann S."/>
            <person name="Bunk B."/>
            <person name="Jeske O."/>
            <person name="Meyerdierks A."/>
            <person name="Storesund J.E."/>
            <person name="Kallscheuer N."/>
            <person name="Luecker S."/>
            <person name="Lage O.M."/>
            <person name="Pohl T."/>
            <person name="Merkel B.J."/>
            <person name="Hornburger P."/>
            <person name="Mueller R.-W."/>
            <person name="Bruemmer F."/>
            <person name="Labrenz M."/>
            <person name="Spormann A.M."/>
            <person name="Op Den Camp H."/>
            <person name="Overmann J."/>
            <person name="Amann R."/>
            <person name="Jetten M.S.M."/>
            <person name="Mascher T."/>
            <person name="Medema M.H."/>
            <person name="Devos D.P."/>
            <person name="Kaster A.-K."/>
            <person name="Ovreas L."/>
            <person name="Rohde M."/>
            <person name="Galperin M.Y."/>
            <person name="Jogler C."/>
        </authorList>
    </citation>
    <scope>NUCLEOTIDE SEQUENCE [LARGE SCALE GENOMIC DNA]</scope>
    <source>
        <strain evidence="2 3">Pan14r</strain>
    </source>
</reference>
<dbReference type="OrthoDB" id="244916at2"/>
<feature type="transmembrane region" description="Helical" evidence="1">
    <location>
        <begin position="6"/>
        <end position="23"/>
    </location>
</feature>
<organism evidence="2 3">
    <name type="scientific">Crateriforma conspicua</name>
    <dbReference type="NCBI Taxonomy" id="2527996"/>
    <lineage>
        <taxon>Bacteria</taxon>
        <taxon>Pseudomonadati</taxon>
        <taxon>Planctomycetota</taxon>
        <taxon>Planctomycetia</taxon>
        <taxon>Planctomycetales</taxon>
        <taxon>Planctomycetaceae</taxon>
        <taxon>Crateriforma</taxon>
    </lineage>
</organism>
<dbReference type="AlphaFoldDB" id="A0A5C5XQM7"/>
<dbReference type="Proteomes" id="UP000317238">
    <property type="component" value="Unassembled WGS sequence"/>
</dbReference>
<feature type="transmembrane region" description="Helical" evidence="1">
    <location>
        <begin position="35"/>
        <end position="60"/>
    </location>
</feature>
<keyword evidence="3" id="KW-1185">Reference proteome</keyword>
<dbReference type="Gene3D" id="3.90.70.10">
    <property type="entry name" value="Cysteine proteinases"/>
    <property type="match status" value="1"/>
</dbReference>
<name>A0A5C5XQM7_9PLAN</name>
<evidence type="ECO:0000313" key="2">
    <source>
        <dbReference type="EMBL" id="TWT65497.1"/>
    </source>
</evidence>
<feature type="transmembrane region" description="Helical" evidence="1">
    <location>
        <begin position="66"/>
        <end position="85"/>
    </location>
</feature>
<sequence>MTLETIAALFAAAGLGLGGWAAGRRLGRQNQVSPLLFSMVVVLALVAAWALSGRLLWAVILPSAEAIFWANWMPAILCFTAGLATSTPGLHRWHRPATVGLLWILAACFWVGPFARPWIAPATVLDDDWIGWRRGVCLQSHPSTCGPASAATLLSEHDIRSSEKDLMATCFTSRWGTEPLGLYRGLTLASAHAGLKPQPASPDSRQWVHRGQVPNVAIVRLGVEDSDGSLSRWFGAAQERHAITVLGRTDDGLWLIGDPAIGLVSWTDAQMQKRFTGEAICLVPDHSVRSRHRAVAGKRFEAMVSDLTSEQSR</sequence>
<dbReference type="RefSeq" id="WP_146440831.1">
    <property type="nucleotide sequence ID" value="NZ_SJPL01000002.1"/>
</dbReference>
<keyword evidence="1" id="KW-1133">Transmembrane helix</keyword>
<proteinExistence type="predicted"/>